<keyword evidence="2" id="KW-0238">DNA-binding</keyword>
<dbReference type="Proteomes" id="UP000320876">
    <property type="component" value="Unassembled WGS sequence"/>
</dbReference>
<sequence>MHGEASNADGSVAVTVTPTGAVVDLRLTPEATQRPHTQLQRELLEAIRVATERAGEATPAPSAATRRLPPPRPSAAQRRRSRH</sequence>
<evidence type="ECO:0000313" key="3">
    <source>
        <dbReference type="Proteomes" id="UP000320876"/>
    </source>
</evidence>
<dbReference type="RefSeq" id="WP_141999892.1">
    <property type="nucleotide sequence ID" value="NZ_VFML01000001.1"/>
</dbReference>
<organism evidence="2 3">
    <name type="scientific">Amycolatopsis cihanbeyliensis</name>
    <dbReference type="NCBI Taxonomy" id="1128664"/>
    <lineage>
        <taxon>Bacteria</taxon>
        <taxon>Bacillati</taxon>
        <taxon>Actinomycetota</taxon>
        <taxon>Actinomycetes</taxon>
        <taxon>Pseudonocardiales</taxon>
        <taxon>Pseudonocardiaceae</taxon>
        <taxon>Amycolatopsis</taxon>
    </lineage>
</organism>
<feature type="compositionally biased region" description="Low complexity" evidence="1">
    <location>
        <begin position="57"/>
        <end position="67"/>
    </location>
</feature>
<reference evidence="2 3" key="1">
    <citation type="submission" date="2019-06" db="EMBL/GenBank/DDBJ databases">
        <title>Sequencing the genomes of 1000 actinobacteria strains.</title>
        <authorList>
            <person name="Klenk H.-P."/>
        </authorList>
    </citation>
    <scope>NUCLEOTIDE SEQUENCE [LARGE SCALE GENOMIC DNA]</scope>
    <source>
        <strain evidence="2 3">DSM 45679</strain>
    </source>
</reference>
<comment type="caution">
    <text evidence="2">The sequence shown here is derived from an EMBL/GenBank/DDBJ whole genome shotgun (WGS) entry which is preliminary data.</text>
</comment>
<dbReference type="EMBL" id="VFML01000001">
    <property type="protein sequence ID" value="TQJ04176.1"/>
    <property type="molecule type" value="Genomic_DNA"/>
</dbReference>
<evidence type="ECO:0000256" key="1">
    <source>
        <dbReference type="SAM" id="MobiDB-lite"/>
    </source>
</evidence>
<protein>
    <submittedName>
        <fullName evidence="2">YbaB/EbfC DNA-binding family protein</fullName>
    </submittedName>
</protein>
<gene>
    <name evidence="2" type="ORF">FB471_3958</name>
</gene>
<dbReference type="Gene3D" id="3.30.1310.10">
    <property type="entry name" value="Nucleoid-associated protein YbaB-like domain"/>
    <property type="match status" value="1"/>
</dbReference>
<accession>A0A542DM46</accession>
<dbReference type="AlphaFoldDB" id="A0A542DM46"/>
<dbReference type="SUPFAM" id="SSF82607">
    <property type="entry name" value="YbaB-like"/>
    <property type="match status" value="1"/>
</dbReference>
<name>A0A542DM46_AMYCI</name>
<feature type="region of interest" description="Disordered" evidence="1">
    <location>
        <begin position="50"/>
        <end position="83"/>
    </location>
</feature>
<dbReference type="Pfam" id="PF02575">
    <property type="entry name" value="YbaB_DNA_bd"/>
    <property type="match status" value="1"/>
</dbReference>
<keyword evidence="3" id="KW-1185">Reference proteome</keyword>
<dbReference type="InterPro" id="IPR036894">
    <property type="entry name" value="YbaB-like_sf"/>
</dbReference>
<dbReference type="InterPro" id="IPR004401">
    <property type="entry name" value="YbaB/EbfC"/>
</dbReference>
<dbReference type="GO" id="GO:0003677">
    <property type="term" value="F:DNA binding"/>
    <property type="evidence" value="ECO:0007669"/>
    <property type="project" value="UniProtKB-KW"/>
</dbReference>
<evidence type="ECO:0000313" key="2">
    <source>
        <dbReference type="EMBL" id="TQJ04176.1"/>
    </source>
</evidence>
<proteinExistence type="predicted"/>
<dbReference type="OrthoDB" id="3692582at2"/>